<dbReference type="PANTHER" id="PTHR47619">
    <property type="entry name" value="METALLO-HYDROLASE YYCJ-RELATED"/>
    <property type="match status" value="1"/>
</dbReference>
<dbReference type="SMART" id="SM00849">
    <property type="entry name" value="Lactamase_B"/>
    <property type="match status" value="1"/>
</dbReference>
<proteinExistence type="predicted"/>
<dbReference type="InterPro" id="IPR001279">
    <property type="entry name" value="Metallo-B-lactamas"/>
</dbReference>
<dbReference type="AlphaFoldDB" id="A0A4S8FDN0"/>
<organism evidence="2 3">
    <name type="scientific">Lampropedia puyangensis</name>
    <dbReference type="NCBI Taxonomy" id="1330072"/>
    <lineage>
        <taxon>Bacteria</taxon>
        <taxon>Pseudomonadati</taxon>
        <taxon>Pseudomonadota</taxon>
        <taxon>Betaproteobacteria</taxon>
        <taxon>Burkholderiales</taxon>
        <taxon>Comamonadaceae</taxon>
        <taxon>Lampropedia</taxon>
    </lineage>
</organism>
<keyword evidence="3" id="KW-1185">Reference proteome</keyword>
<accession>A0A4S8FDN0</accession>
<feature type="domain" description="Metallo-beta-lactamase" evidence="1">
    <location>
        <begin position="14"/>
        <end position="197"/>
    </location>
</feature>
<dbReference type="Pfam" id="PF12706">
    <property type="entry name" value="Lactamase_B_2"/>
    <property type="match status" value="1"/>
</dbReference>
<dbReference type="SUPFAM" id="SSF56281">
    <property type="entry name" value="Metallo-hydrolase/oxidoreductase"/>
    <property type="match status" value="1"/>
</dbReference>
<dbReference type="GO" id="GO:0016787">
    <property type="term" value="F:hydrolase activity"/>
    <property type="evidence" value="ECO:0007669"/>
    <property type="project" value="UniProtKB-KW"/>
</dbReference>
<reference evidence="2 3" key="1">
    <citation type="journal article" date="2015" name="Antonie Van Leeuwenhoek">
        <title>Lampropedia puyangensis sp. nov., isolated from symptomatic bark of Populus ? euramericana canker and emended description of Lampropedia hyalina (Ehrenberg 1832) Lee et al. 2004.</title>
        <authorList>
            <person name="Li Y."/>
            <person name="Wang T."/>
            <person name="Piao C.G."/>
            <person name="Wang L.F."/>
            <person name="Tian G.Z."/>
            <person name="Zhu T.H."/>
            <person name="Guo M.W."/>
        </authorList>
    </citation>
    <scope>NUCLEOTIDE SEQUENCE [LARGE SCALE GENOMIC DNA]</scope>
    <source>
        <strain evidence="2 3">2-bin</strain>
    </source>
</reference>
<evidence type="ECO:0000259" key="1">
    <source>
        <dbReference type="SMART" id="SM00849"/>
    </source>
</evidence>
<gene>
    <name evidence="2" type="ORF">E9531_01375</name>
</gene>
<dbReference type="RefSeq" id="WP_136571942.1">
    <property type="nucleotide sequence ID" value="NZ_STFG01000001.1"/>
</dbReference>
<dbReference type="InterPro" id="IPR052533">
    <property type="entry name" value="WalJ/YycJ-like"/>
</dbReference>
<dbReference type="Gene3D" id="3.60.15.10">
    <property type="entry name" value="Ribonuclease Z/Hydroxyacylglutathione hydrolase-like"/>
    <property type="match status" value="1"/>
</dbReference>
<dbReference type="OrthoDB" id="9803916at2"/>
<evidence type="ECO:0000313" key="3">
    <source>
        <dbReference type="Proteomes" id="UP000308917"/>
    </source>
</evidence>
<dbReference type="InterPro" id="IPR036866">
    <property type="entry name" value="RibonucZ/Hydroxyglut_hydro"/>
</dbReference>
<comment type="caution">
    <text evidence="2">The sequence shown here is derived from an EMBL/GenBank/DDBJ whole genome shotgun (WGS) entry which is preliminary data.</text>
</comment>
<evidence type="ECO:0000313" key="2">
    <source>
        <dbReference type="EMBL" id="THU05231.1"/>
    </source>
</evidence>
<sequence length="306" mass="33326">MRSFRFRSLASGSAGNATLIEAPCAAQNEPFRVLVDCGLNLRQLRAHLHHDGLDVNDIQAIFVTHEHSDHVGACFDLAARLQIPVWSSYGTWHGAGQPDCAGMWQPAYDGQAILWGDMSATPFTVPHDSREPLQLVITHNQQRLALLTDLGHVTEHVLAHVRGCHAILLEFNHDPDLLQNSRYPAFLKRRISGRLGHLSNAAAAALLREVIHPGLHAVVAGHLSKQNNQVAHVQQWMQQATQGYQVVLSIASQELGSPWVELPSSSVCNSTQVLIEQTIAGILESPLEAIVVTSAVADTEGSPYAT</sequence>
<protein>
    <submittedName>
        <fullName evidence="2">MBL fold metallo-hydrolase</fullName>
    </submittedName>
</protein>
<name>A0A4S8FDN0_9BURK</name>
<keyword evidence="2" id="KW-0378">Hydrolase</keyword>
<dbReference type="PANTHER" id="PTHR47619:SF1">
    <property type="entry name" value="EXODEOXYRIBONUCLEASE WALJ"/>
    <property type="match status" value="1"/>
</dbReference>
<dbReference type="EMBL" id="STFG01000001">
    <property type="protein sequence ID" value="THU05231.1"/>
    <property type="molecule type" value="Genomic_DNA"/>
</dbReference>
<dbReference type="Proteomes" id="UP000308917">
    <property type="component" value="Unassembled WGS sequence"/>
</dbReference>